<dbReference type="GO" id="GO:0004185">
    <property type="term" value="F:serine-type carboxypeptidase activity"/>
    <property type="evidence" value="ECO:0007669"/>
    <property type="project" value="UniProtKB-UniRule"/>
</dbReference>
<dbReference type="PANTHER" id="PTHR11802:SF479">
    <property type="entry name" value="CARBOXYPEPTIDASE"/>
    <property type="match status" value="1"/>
</dbReference>
<evidence type="ECO:0000256" key="6">
    <source>
        <dbReference type="RuleBase" id="RU361156"/>
    </source>
</evidence>
<comment type="caution">
    <text evidence="7">The sequence shown here is derived from an EMBL/GenBank/DDBJ whole genome shotgun (WGS) entry which is preliminary data.</text>
</comment>
<dbReference type="InterPro" id="IPR018202">
    <property type="entry name" value="Ser_caboxypep_ser_AS"/>
</dbReference>
<sequence length="473" mass="52252">MCQLLTHTITAHAVDGSAIPNVNFDIGESYSGLLPVSGDVNETRNLFYWFFPSTAPEGSNDITIWLNGGPGCSSLAGLLQENGPFLWLPGTQEPVPNNFSWTNLTNLLFVEQPVGTGFSTGVPNIQDEVELADQFAGFYEQFAKTFGLEEFDVYLTGESYAGYYVPYIADAFIQRNDTCYFNIKGISINDPFIGYTTDQQVIPMVPFAIYWNNLLNLNESFLEQVQHTADVCNYTDYYDTYLTFPPPEGPFPKLPIPIDENIQCNVFYQLQGAAYASNACFDTHYIASTCPQPWSVIGELEVEPENPPPPHTLYFDRQDVKAAIHAPLNTTWKACVGSKGTFVNEMDNSDSPTMNGVLTRVIEFTNNAIIGSGNLDMLLPTNGTLLAIQNMTWNGLQGFQGYPGQSFVVPFGEFDSSVIDGVKGTVGQWGSERGLTFYQVQKAGHQLPMYAPSAAYRMLEFLLGQVSTLGETD</sequence>
<dbReference type="Pfam" id="PF00450">
    <property type="entry name" value="Peptidase_S10"/>
    <property type="match status" value="1"/>
</dbReference>
<dbReference type="InterPro" id="IPR001563">
    <property type="entry name" value="Peptidase_S10"/>
</dbReference>
<keyword evidence="8" id="KW-1185">Reference proteome</keyword>
<dbReference type="Gene3D" id="3.40.50.1820">
    <property type="entry name" value="alpha/beta hydrolase"/>
    <property type="match status" value="1"/>
</dbReference>
<organism evidence="7 8">
    <name type="scientific">Polychaeton citri CBS 116435</name>
    <dbReference type="NCBI Taxonomy" id="1314669"/>
    <lineage>
        <taxon>Eukaryota</taxon>
        <taxon>Fungi</taxon>
        <taxon>Dikarya</taxon>
        <taxon>Ascomycota</taxon>
        <taxon>Pezizomycotina</taxon>
        <taxon>Dothideomycetes</taxon>
        <taxon>Dothideomycetidae</taxon>
        <taxon>Capnodiales</taxon>
        <taxon>Capnodiaceae</taxon>
        <taxon>Polychaeton</taxon>
    </lineage>
</organism>
<dbReference type="InterPro" id="IPR029058">
    <property type="entry name" value="AB_hydrolase_fold"/>
</dbReference>
<dbReference type="OrthoDB" id="443318at2759"/>
<comment type="similarity">
    <text evidence="1 6">Belongs to the peptidase S10 family.</text>
</comment>
<accession>A0A9P4Q115</accession>
<evidence type="ECO:0000256" key="5">
    <source>
        <dbReference type="ARBA" id="ARBA00023180"/>
    </source>
</evidence>
<dbReference type="PROSITE" id="PS00131">
    <property type="entry name" value="CARBOXYPEPT_SER_SER"/>
    <property type="match status" value="1"/>
</dbReference>
<keyword evidence="2 6" id="KW-0121">Carboxypeptidase</keyword>
<keyword evidence="5" id="KW-0325">Glycoprotein</keyword>
<evidence type="ECO:0000256" key="3">
    <source>
        <dbReference type="ARBA" id="ARBA00022670"/>
    </source>
</evidence>
<dbReference type="PRINTS" id="PR00724">
    <property type="entry name" value="CRBOXYPTASEC"/>
</dbReference>
<name>A0A9P4Q115_9PEZI</name>
<dbReference type="EC" id="3.4.16.-" evidence="6"/>
<evidence type="ECO:0000256" key="2">
    <source>
        <dbReference type="ARBA" id="ARBA00022645"/>
    </source>
</evidence>
<keyword evidence="3 6" id="KW-0645">Protease</keyword>
<dbReference type="EMBL" id="MU003894">
    <property type="protein sequence ID" value="KAF2716119.1"/>
    <property type="molecule type" value="Genomic_DNA"/>
</dbReference>
<dbReference type="PANTHER" id="PTHR11802">
    <property type="entry name" value="SERINE PROTEASE FAMILY S10 SERINE CARBOXYPEPTIDASE"/>
    <property type="match status" value="1"/>
</dbReference>
<keyword evidence="4 6" id="KW-0378">Hydrolase</keyword>
<dbReference type="SUPFAM" id="SSF53474">
    <property type="entry name" value="alpha/beta-Hydrolases"/>
    <property type="match status" value="1"/>
</dbReference>
<evidence type="ECO:0000313" key="8">
    <source>
        <dbReference type="Proteomes" id="UP000799441"/>
    </source>
</evidence>
<dbReference type="GO" id="GO:0006508">
    <property type="term" value="P:proteolysis"/>
    <property type="evidence" value="ECO:0007669"/>
    <property type="project" value="UniProtKB-KW"/>
</dbReference>
<dbReference type="Proteomes" id="UP000799441">
    <property type="component" value="Unassembled WGS sequence"/>
</dbReference>
<evidence type="ECO:0000256" key="1">
    <source>
        <dbReference type="ARBA" id="ARBA00009431"/>
    </source>
</evidence>
<protein>
    <recommendedName>
        <fullName evidence="6">Carboxypeptidase</fullName>
        <ecNumber evidence="6">3.4.16.-</ecNumber>
    </recommendedName>
</protein>
<evidence type="ECO:0000256" key="4">
    <source>
        <dbReference type="ARBA" id="ARBA00022801"/>
    </source>
</evidence>
<reference evidence="7" key="1">
    <citation type="journal article" date="2020" name="Stud. Mycol.">
        <title>101 Dothideomycetes genomes: a test case for predicting lifestyles and emergence of pathogens.</title>
        <authorList>
            <person name="Haridas S."/>
            <person name="Albert R."/>
            <person name="Binder M."/>
            <person name="Bloem J."/>
            <person name="Labutti K."/>
            <person name="Salamov A."/>
            <person name="Andreopoulos B."/>
            <person name="Baker S."/>
            <person name="Barry K."/>
            <person name="Bills G."/>
            <person name="Bluhm B."/>
            <person name="Cannon C."/>
            <person name="Castanera R."/>
            <person name="Culley D."/>
            <person name="Daum C."/>
            <person name="Ezra D."/>
            <person name="Gonzalez J."/>
            <person name="Henrissat B."/>
            <person name="Kuo A."/>
            <person name="Liang C."/>
            <person name="Lipzen A."/>
            <person name="Lutzoni F."/>
            <person name="Magnuson J."/>
            <person name="Mondo S."/>
            <person name="Nolan M."/>
            <person name="Ohm R."/>
            <person name="Pangilinan J."/>
            <person name="Park H.-J."/>
            <person name="Ramirez L."/>
            <person name="Alfaro M."/>
            <person name="Sun H."/>
            <person name="Tritt A."/>
            <person name="Yoshinaga Y."/>
            <person name="Zwiers L.-H."/>
            <person name="Turgeon B."/>
            <person name="Goodwin S."/>
            <person name="Spatafora J."/>
            <person name="Crous P."/>
            <person name="Grigoriev I."/>
        </authorList>
    </citation>
    <scope>NUCLEOTIDE SEQUENCE</scope>
    <source>
        <strain evidence="7">CBS 116435</strain>
    </source>
</reference>
<dbReference type="AlphaFoldDB" id="A0A9P4Q115"/>
<evidence type="ECO:0000313" key="7">
    <source>
        <dbReference type="EMBL" id="KAF2716119.1"/>
    </source>
</evidence>
<gene>
    <name evidence="7" type="ORF">K431DRAFT_279596</name>
</gene>
<proteinExistence type="inferred from homology"/>